<dbReference type="SUPFAM" id="SSF49785">
    <property type="entry name" value="Galactose-binding domain-like"/>
    <property type="match status" value="1"/>
</dbReference>
<evidence type="ECO:0000313" key="1">
    <source>
        <dbReference type="EMBL" id="KAH7125984.1"/>
    </source>
</evidence>
<dbReference type="Proteomes" id="UP000738349">
    <property type="component" value="Unassembled WGS sequence"/>
</dbReference>
<proteinExistence type="predicted"/>
<sequence length="317" mass="34824">MYMVETEFRYPEFSDVMKLNNHHDTPRLGYKADTTKTITKTLPAQTVRTTRTITKTATATTTRTKCTASKCTATSTRTSCTASKCTATKCTASKCTATKCTATTARTVVQTKTATVTTEKTIVQTKTATSIITSVSTQNFNFTETKSITQTVTSTVVPSECPPPELLTNGDFEASNTSLSPWTIDYISDSERTPWSLEQGGPDSSKVVYVVRPPSQSWYPPSLVQEVILCERHTYTISLSVAITDGCWVDPMLDRMWFLWTMDGIGSTGGQWKRVSRTFTLDGGSPWVSGTHKLILAISKSWDKACSVMIDNISITS</sequence>
<organism evidence="1 2">
    <name type="scientific">Dactylonectria macrodidyma</name>
    <dbReference type="NCBI Taxonomy" id="307937"/>
    <lineage>
        <taxon>Eukaryota</taxon>
        <taxon>Fungi</taxon>
        <taxon>Dikarya</taxon>
        <taxon>Ascomycota</taxon>
        <taxon>Pezizomycotina</taxon>
        <taxon>Sordariomycetes</taxon>
        <taxon>Hypocreomycetidae</taxon>
        <taxon>Hypocreales</taxon>
        <taxon>Nectriaceae</taxon>
        <taxon>Dactylonectria</taxon>
    </lineage>
</organism>
<name>A0A9P9DVU9_9HYPO</name>
<reference evidence="1" key="1">
    <citation type="journal article" date="2021" name="Nat. Commun.">
        <title>Genetic determinants of endophytism in the Arabidopsis root mycobiome.</title>
        <authorList>
            <person name="Mesny F."/>
            <person name="Miyauchi S."/>
            <person name="Thiergart T."/>
            <person name="Pickel B."/>
            <person name="Atanasova L."/>
            <person name="Karlsson M."/>
            <person name="Huettel B."/>
            <person name="Barry K.W."/>
            <person name="Haridas S."/>
            <person name="Chen C."/>
            <person name="Bauer D."/>
            <person name="Andreopoulos W."/>
            <person name="Pangilinan J."/>
            <person name="LaButti K."/>
            <person name="Riley R."/>
            <person name="Lipzen A."/>
            <person name="Clum A."/>
            <person name="Drula E."/>
            <person name="Henrissat B."/>
            <person name="Kohler A."/>
            <person name="Grigoriev I.V."/>
            <person name="Martin F.M."/>
            <person name="Hacquard S."/>
        </authorList>
    </citation>
    <scope>NUCLEOTIDE SEQUENCE</scope>
    <source>
        <strain evidence="1">MPI-CAGE-AT-0147</strain>
    </source>
</reference>
<gene>
    <name evidence="1" type="ORF">EDB81DRAFT_765073</name>
</gene>
<dbReference type="EMBL" id="JAGMUV010000020">
    <property type="protein sequence ID" value="KAH7125984.1"/>
    <property type="molecule type" value="Genomic_DNA"/>
</dbReference>
<accession>A0A9P9DVU9</accession>
<dbReference type="InterPro" id="IPR008979">
    <property type="entry name" value="Galactose-bd-like_sf"/>
</dbReference>
<dbReference type="OrthoDB" id="10456589at2759"/>
<comment type="caution">
    <text evidence="1">The sequence shown here is derived from an EMBL/GenBank/DDBJ whole genome shotgun (WGS) entry which is preliminary data.</text>
</comment>
<protein>
    <submittedName>
        <fullName evidence="1">Uncharacterized protein</fullName>
    </submittedName>
</protein>
<keyword evidence="2" id="KW-1185">Reference proteome</keyword>
<dbReference type="AlphaFoldDB" id="A0A9P9DVU9"/>
<evidence type="ECO:0000313" key="2">
    <source>
        <dbReference type="Proteomes" id="UP000738349"/>
    </source>
</evidence>